<keyword evidence="2" id="KW-0134">Cell wall</keyword>
<dbReference type="CDD" id="cd06920">
    <property type="entry name" value="NEAT"/>
    <property type="match status" value="1"/>
</dbReference>
<evidence type="ECO:0000256" key="3">
    <source>
        <dbReference type="ARBA" id="ARBA00022525"/>
    </source>
</evidence>
<feature type="chain" id="PRO_5045198228" evidence="6">
    <location>
        <begin position="23"/>
        <end position="152"/>
    </location>
</feature>
<dbReference type="EMBL" id="CP021920">
    <property type="protein sequence ID" value="ASB88239.1"/>
    <property type="molecule type" value="Genomic_DNA"/>
</dbReference>
<accession>A0ABM6LG37</accession>
<feature type="signal peptide" evidence="6">
    <location>
        <begin position="1"/>
        <end position="22"/>
    </location>
</feature>
<gene>
    <name evidence="8" type="ORF">S101395_01730</name>
</gene>
<reference evidence="8 9" key="1">
    <citation type="submission" date="2017-06" db="EMBL/GenBank/DDBJ databases">
        <title>Genome sequence of Bacillus sonorensis strain SRCM101395.</title>
        <authorList>
            <person name="Cho S.H."/>
        </authorList>
    </citation>
    <scope>NUCLEOTIDE SEQUENCE [LARGE SCALE GENOMIC DNA]</scope>
    <source>
        <strain evidence="8 9">SRCM101395</strain>
    </source>
</reference>
<keyword evidence="9" id="KW-1185">Reference proteome</keyword>
<organism evidence="8 9">
    <name type="scientific">Bacillus sonorensis</name>
    <dbReference type="NCBI Taxonomy" id="119858"/>
    <lineage>
        <taxon>Bacteria</taxon>
        <taxon>Bacillati</taxon>
        <taxon>Bacillota</taxon>
        <taxon>Bacilli</taxon>
        <taxon>Bacillales</taxon>
        <taxon>Bacillaceae</taxon>
        <taxon>Bacillus</taxon>
    </lineage>
</organism>
<evidence type="ECO:0000256" key="5">
    <source>
        <dbReference type="ARBA" id="ARBA00023088"/>
    </source>
</evidence>
<protein>
    <submittedName>
        <fullName evidence="8">Iron-regulated surface determinant protein C</fullName>
    </submittedName>
</protein>
<proteinExistence type="predicted"/>
<sequence>MRKRLASSVLLVLSFVVLLAGAPLQRASAASLESGTYTVQYVVWKANSDTASTANTYFEKPATLIVKDGKIKAQVTLNNSSWITKFQTLDKGTYKDAAVISTNSTLNKRTVEFNVSDLNHVLPAKVSVNVPLIGYKGNYDIRLKFDAESIQS</sequence>
<dbReference type="PANTHER" id="PTHR37824">
    <property type="entry name" value="IRON-REGULATED SURFACE DETERMINANT PROTEIN C"/>
    <property type="match status" value="1"/>
</dbReference>
<dbReference type="InterPro" id="IPR050436">
    <property type="entry name" value="IsdA"/>
</dbReference>
<keyword evidence="3" id="KW-0964">Secreted</keyword>
<dbReference type="InterPro" id="IPR006635">
    <property type="entry name" value="NEAT_dom"/>
</dbReference>
<dbReference type="Proteomes" id="UP000196877">
    <property type="component" value="Chromosome"/>
</dbReference>
<dbReference type="Pfam" id="PF05031">
    <property type="entry name" value="NEAT"/>
    <property type="match status" value="1"/>
</dbReference>
<evidence type="ECO:0000256" key="2">
    <source>
        <dbReference type="ARBA" id="ARBA00022512"/>
    </source>
</evidence>
<dbReference type="InterPro" id="IPR037250">
    <property type="entry name" value="NEAT_dom_sf"/>
</dbReference>
<dbReference type="PANTHER" id="PTHR37824:SF1">
    <property type="entry name" value="IRON-REGULATED SURFACE DETERMINANT PROTEIN C"/>
    <property type="match status" value="1"/>
</dbReference>
<comment type="subcellular location">
    <subcellularLocation>
        <location evidence="1">Secreted</location>
        <location evidence="1">Cell wall</location>
        <topology evidence="1">Peptidoglycan-anchor</topology>
    </subcellularLocation>
</comment>
<dbReference type="SUPFAM" id="SSF158911">
    <property type="entry name" value="NEAT domain-like"/>
    <property type="match status" value="1"/>
</dbReference>
<evidence type="ECO:0000313" key="8">
    <source>
        <dbReference type="EMBL" id="ASB88239.1"/>
    </source>
</evidence>
<name>A0ABM6LG37_9BACI</name>
<keyword evidence="4 6" id="KW-0732">Signal</keyword>
<evidence type="ECO:0000256" key="6">
    <source>
        <dbReference type="SAM" id="SignalP"/>
    </source>
</evidence>
<keyword evidence="5" id="KW-0572">Peptidoglycan-anchor</keyword>
<dbReference type="PROSITE" id="PS50978">
    <property type="entry name" value="NEAT"/>
    <property type="match status" value="1"/>
</dbReference>
<dbReference type="SMART" id="SM00725">
    <property type="entry name" value="NEAT"/>
    <property type="match status" value="1"/>
</dbReference>
<evidence type="ECO:0000256" key="4">
    <source>
        <dbReference type="ARBA" id="ARBA00022729"/>
    </source>
</evidence>
<evidence type="ECO:0000256" key="1">
    <source>
        <dbReference type="ARBA" id="ARBA00004168"/>
    </source>
</evidence>
<feature type="domain" description="NEAT" evidence="7">
    <location>
        <begin position="32"/>
        <end position="152"/>
    </location>
</feature>
<dbReference type="GeneID" id="92854247"/>
<evidence type="ECO:0000259" key="7">
    <source>
        <dbReference type="PROSITE" id="PS50978"/>
    </source>
</evidence>
<dbReference type="RefSeq" id="WP_006637682.1">
    <property type="nucleotide sequence ID" value="NZ_BORD01000003.1"/>
</dbReference>
<dbReference type="Gene3D" id="2.60.40.1850">
    <property type="match status" value="1"/>
</dbReference>
<evidence type="ECO:0000313" key="9">
    <source>
        <dbReference type="Proteomes" id="UP000196877"/>
    </source>
</evidence>